<evidence type="ECO:0000256" key="3">
    <source>
        <dbReference type="ARBA" id="ARBA00023163"/>
    </source>
</evidence>
<evidence type="ECO:0000313" key="6">
    <source>
        <dbReference type="EMBL" id="GLQ07630.1"/>
    </source>
</evidence>
<reference evidence="6" key="2">
    <citation type="submission" date="2023-01" db="EMBL/GenBank/DDBJ databases">
        <title>Draft genome sequence of Sneathiella chinensis strain NBRC 103408.</title>
        <authorList>
            <person name="Sun Q."/>
            <person name="Mori K."/>
        </authorList>
    </citation>
    <scope>NUCLEOTIDE SEQUENCE</scope>
    <source>
        <strain evidence="6">NBRC 103408</strain>
    </source>
</reference>
<sequence length="198" mass="20797">MSMKKGEQTRQRLVAAAAGLFQEKGYAATGLSDITRAGEVPKGSVYFHFPGGKEDIAVAAVEQGRDQILEGLRMVADSAGTLTARLDAILDHFAEMLAASGYAKGCPIGALAGELSPVSSKVQGACAGAYSAWQETLQGILAPDGSREMQARQGAELFLSAVEGALLLARTYQDRGPLDRLKGTLVPVIVNLMEGERS</sequence>
<evidence type="ECO:0000313" key="7">
    <source>
        <dbReference type="Proteomes" id="UP001161409"/>
    </source>
</evidence>
<name>A0ABQ5U8W9_9PROT</name>
<keyword evidence="3" id="KW-0804">Transcription</keyword>
<organism evidence="6 7">
    <name type="scientific">Sneathiella chinensis</name>
    <dbReference type="NCBI Taxonomy" id="349750"/>
    <lineage>
        <taxon>Bacteria</taxon>
        <taxon>Pseudomonadati</taxon>
        <taxon>Pseudomonadota</taxon>
        <taxon>Alphaproteobacteria</taxon>
        <taxon>Sneathiellales</taxon>
        <taxon>Sneathiellaceae</taxon>
        <taxon>Sneathiella</taxon>
    </lineage>
</organism>
<proteinExistence type="predicted"/>
<keyword evidence="7" id="KW-1185">Reference proteome</keyword>
<dbReference type="InterPro" id="IPR036271">
    <property type="entry name" value="Tet_transcr_reg_TetR-rel_C_sf"/>
</dbReference>
<protein>
    <submittedName>
        <fullName evidence="6">TetR family transcriptional regulator</fullName>
    </submittedName>
</protein>
<dbReference type="Pfam" id="PF21993">
    <property type="entry name" value="TetR_C_13_2"/>
    <property type="match status" value="1"/>
</dbReference>
<dbReference type="SUPFAM" id="SSF48498">
    <property type="entry name" value="Tetracyclin repressor-like, C-terminal domain"/>
    <property type="match status" value="1"/>
</dbReference>
<dbReference type="PRINTS" id="PR00455">
    <property type="entry name" value="HTHTETR"/>
</dbReference>
<dbReference type="Proteomes" id="UP001161409">
    <property type="component" value="Unassembled WGS sequence"/>
</dbReference>
<dbReference type="EMBL" id="BSNF01000008">
    <property type="protein sequence ID" value="GLQ07630.1"/>
    <property type="molecule type" value="Genomic_DNA"/>
</dbReference>
<dbReference type="SUPFAM" id="SSF46689">
    <property type="entry name" value="Homeodomain-like"/>
    <property type="match status" value="1"/>
</dbReference>
<feature type="domain" description="HTH tetR-type" evidence="5">
    <location>
        <begin position="7"/>
        <end position="67"/>
    </location>
</feature>
<comment type="caution">
    <text evidence="6">The sequence shown here is derived from an EMBL/GenBank/DDBJ whole genome shotgun (WGS) entry which is preliminary data.</text>
</comment>
<dbReference type="InterPro" id="IPR054156">
    <property type="entry name" value="YxaF_TetR_C"/>
</dbReference>
<dbReference type="InterPro" id="IPR001647">
    <property type="entry name" value="HTH_TetR"/>
</dbReference>
<dbReference type="RefSeq" id="WP_169561690.1">
    <property type="nucleotide sequence ID" value="NZ_BSNF01000008.1"/>
</dbReference>
<evidence type="ECO:0000259" key="5">
    <source>
        <dbReference type="PROSITE" id="PS50977"/>
    </source>
</evidence>
<accession>A0ABQ5U8W9</accession>
<dbReference type="Pfam" id="PF00440">
    <property type="entry name" value="TetR_N"/>
    <property type="match status" value="1"/>
</dbReference>
<dbReference type="InterPro" id="IPR009057">
    <property type="entry name" value="Homeodomain-like_sf"/>
</dbReference>
<feature type="DNA-binding region" description="H-T-H motif" evidence="4">
    <location>
        <begin position="30"/>
        <end position="49"/>
    </location>
</feature>
<dbReference type="PANTHER" id="PTHR47506">
    <property type="entry name" value="TRANSCRIPTIONAL REGULATORY PROTEIN"/>
    <property type="match status" value="1"/>
</dbReference>
<dbReference type="PROSITE" id="PS50977">
    <property type="entry name" value="HTH_TETR_2"/>
    <property type="match status" value="1"/>
</dbReference>
<keyword evidence="2 4" id="KW-0238">DNA-binding</keyword>
<dbReference type="PANTHER" id="PTHR47506:SF3">
    <property type="entry name" value="HTH-TYPE TRANSCRIPTIONAL REGULATOR LMRA"/>
    <property type="match status" value="1"/>
</dbReference>
<reference evidence="6" key="1">
    <citation type="journal article" date="2014" name="Int. J. Syst. Evol. Microbiol.">
        <title>Complete genome of a new Firmicutes species belonging to the dominant human colonic microbiota ('Ruminococcus bicirculans') reveals two chromosomes and a selective capacity to utilize plant glucans.</title>
        <authorList>
            <consortium name="NISC Comparative Sequencing Program"/>
            <person name="Wegmann U."/>
            <person name="Louis P."/>
            <person name="Goesmann A."/>
            <person name="Henrissat B."/>
            <person name="Duncan S.H."/>
            <person name="Flint H.J."/>
        </authorList>
    </citation>
    <scope>NUCLEOTIDE SEQUENCE</scope>
    <source>
        <strain evidence="6">NBRC 103408</strain>
    </source>
</reference>
<dbReference type="Gene3D" id="1.10.357.10">
    <property type="entry name" value="Tetracycline Repressor, domain 2"/>
    <property type="match status" value="1"/>
</dbReference>
<evidence type="ECO:0000256" key="1">
    <source>
        <dbReference type="ARBA" id="ARBA00023015"/>
    </source>
</evidence>
<evidence type="ECO:0000256" key="2">
    <source>
        <dbReference type="ARBA" id="ARBA00023125"/>
    </source>
</evidence>
<evidence type="ECO:0000256" key="4">
    <source>
        <dbReference type="PROSITE-ProRule" id="PRU00335"/>
    </source>
</evidence>
<gene>
    <name evidence="6" type="ORF">GCM10007924_28510</name>
</gene>
<keyword evidence="1" id="KW-0805">Transcription regulation</keyword>